<dbReference type="EMBL" id="GL832989">
    <property type="protein sequence ID" value="EGD79921.1"/>
    <property type="molecule type" value="Genomic_DNA"/>
</dbReference>
<dbReference type="InterPro" id="IPR002165">
    <property type="entry name" value="Plexin_repeat"/>
</dbReference>
<feature type="domain" description="PSI" evidence="4">
    <location>
        <begin position="347"/>
        <end position="399"/>
    </location>
</feature>
<evidence type="ECO:0000313" key="6">
    <source>
        <dbReference type="Proteomes" id="UP000007799"/>
    </source>
</evidence>
<name>F2UQL6_SALR5</name>
<dbReference type="InParanoid" id="F2UQL6"/>
<organism evidence="6">
    <name type="scientific">Salpingoeca rosetta (strain ATCC 50818 / BSB-021)</name>
    <dbReference type="NCBI Taxonomy" id="946362"/>
    <lineage>
        <taxon>Eukaryota</taxon>
        <taxon>Choanoflagellata</taxon>
        <taxon>Craspedida</taxon>
        <taxon>Salpingoecidae</taxon>
        <taxon>Salpingoeca</taxon>
    </lineage>
</organism>
<gene>
    <name evidence="5" type="ORF">PTSG_10203</name>
</gene>
<dbReference type="KEGG" id="sre:PTSG_10203"/>
<accession>F2UQL6</accession>
<dbReference type="GeneID" id="16069072"/>
<dbReference type="Proteomes" id="UP000007799">
    <property type="component" value="Unassembled WGS sequence"/>
</dbReference>
<dbReference type="SMART" id="SM00423">
    <property type="entry name" value="PSI"/>
    <property type="match status" value="2"/>
</dbReference>
<keyword evidence="2" id="KW-0472">Membrane</keyword>
<protein>
    <recommendedName>
        <fullName evidence="4">PSI domain-containing protein</fullName>
    </recommendedName>
</protein>
<dbReference type="Pfam" id="PF01437">
    <property type="entry name" value="PSI"/>
    <property type="match status" value="1"/>
</dbReference>
<sequence length="426" mass="45891">MSAADASTSDRACSHHDILVMGKTPWCTRAPPADQTYTDTELACRDISECNPGAVECACVGEWVGPTCSDDTNRPPERISLGTTRVPENSFPLPLITVPVDGSAIEAALLADFLVRVNVEDTNYAPTALLPDTASIAENTPIGTTVAHITFVNLRQRTNTDLLYFVARAGDGSGGQINIELDAPDLIGTGVDLVLGDDPGRYKDRSTCERSTSTSDCYTFDPNTMTGYFNQIWASCCMDGFVLGKLPRSNWRFNFKYDVVDHIYNFRVGNFNPDTFDMSFLDLDAAEVLANGVEVSAFTCNDYCRDKSCGECSLDPQCGWCDTSGCLARSEEPTCAGNWLEDACCPSCAAHTDCQACLNADGCGWSFSLGRCLSGTTDLGLCEASEFYQIPSPGNTICRVLPGPVISPNTPATVPSAYNRCGTHTR</sequence>
<dbReference type="AlphaFoldDB" id="F2UQL6"/>
<dbReference type="InterPro" id="IPR016201">
    <property type="entry name" value="PSI"/>
</dbReference>
<evidence type="ECO:0000256" key="1">
    <source>
        <dbReference type="ARBA" id="ARBA00004370"/>
    </source>
</evidence>
<reference evidence="5" key="1">
    <citation type="submission" date="2009-08" db="EMBL/GenBank/DDBJ databases">
        <title>Annotation of Salpingoeca rosetta.</title>
        <authorList>
            <consortium name="The Broad Institute Genome Sequencing Platform"/>
            <person name="Russ C."/>
            <person name="Cuomo C."/>
            <person name="Burger G."/>
            <person name="Gray M.W."/>
            <person name="Holland P.W.H."/>
            <person name="King N."/>
            <person name="Lang F.B.F."/>
            <person name="Roger A.J."/>
            <person name="Ruiz-Trillo I."/>
            <person name="Young S.K."/>
            <person name="Zeng Q."/>
            <person name="Gargeya S."/>
            <person name="Alvarado L."/>
            <person name="Berlin A."/>
            <person name="Chapman S.B."/>
            <person name="Chen Z."/>
            <person name="Freedman E."/>
            <person name="Gellesch M."/>
            <person name="Goldberg J."/>
            <person name="Griggs A."/>
            <person name="Gujja S."/>
            <person name="Heilman E."/>
            <person name="Heiman D."/>
            <person name="Howarth C."/>
            <person name="Mehta T."/>
            <person name="Neiman D."/>
            <person name="Pearson M."/>
            <person name="Roberts A."/>
            <person name="Saif S."/>
            <person name="Shea T."/>
            <person name="Shenoy N."/>
            <person name="Sisk P."/>
            <person name="Stolte C."/>
            <person name="Sykes S."/>
            <person name="White J."/>
            <person name="Yandava C."/>
            <person name="Haas B."/>
            <person name="Nusbaum C."/>
            <person name="Birren B."/>
        </authorList>
    </citation>
    <scope>NUCLEOTIDE SEQUENCE [LARGE SCALE GENOMIC DNA]</scope>
    <source>
        <strain evidence="5">ATCC 50818</strain>
    </source>
</reference>
<evidence type="ECO:0000259" key="4">
    <source>
        <dbReference type="SMART" id="SM00423"/>
    </source>
</evidence>
<keyword evidence="6" id="KW-1185">Reference proteome</keyword>
<evidence type="ECO:0000313" key="5">
    <source>
        <dbReference type="EMBL" id="EGD79921.1"/>
    </source>
</evidence>
<evidence type="ECO:0000256" key="3">
    <source>
        <dbReference type="ARBA" id="ARBA00023180"/>
    </source>
</evidence>
<comment type="subcellular location">
    <subcellularLocation>
        <location evidence="1">Membrane</location>
    </subcellularLocation>
</comment>
<evidence type="ECO:0000256" key="2">
    <source>
        <dbReference type="ARBA" id="ARBA00023136"/>
    </source>
</evidence>
<proteinExistence type="predicted"/>
<dbReference type="RefSeq" id="XP_004988542.1">
    <property type="nucleotide sequence ID" value="XM_004988485.1"/>
</dbReference>
<keyword evidence="3" id="KW-0325">Glycoprotein</keyword>
<feature type="domain" description="PSI" evidence="4">
    <location>
        <begin position="299"/>
        <end position="346"/>
    </location>
</feature>
<dbReference type="GO" id="GO:0016020">
    <property type="term" value="C:membrane"/>
    <property type="evidence" value="ECO:0007669"/>
    <property type="project" value="UniProtKB-SubCell"/>
</dbReference>